<keyword evidence="6" id="KW-1133">Transmembrane helix</keyword>
<evidence type="ECO:0000259" key="7">
    <source>
        <dbReference type="PROSITE" id="PS50089"/>
    </source>
</evidence>
<keyword evidence="3" id="KW-0862">Zinc</keyword>
<dbReference type="Proteomes" id="UP000274504">
    <property type="component" value="Unassembled WGS sequence"/>
</dbReference>
<dbReference type="PANTHER" id="PTHR15067">
    <property type="entry name" value="E3 UBIQUITIN-PROTEIN LIGASE RNF8"/>
    <property type="match status" value="1"/>
</dbReference>
<evidence type="ECO:0000256" key="6">
    <source>
        <dbReference type="SAM" id="Phobius"/>
    </source>
</evidence>
<feature type="transmembrane region" description="Helical" evidence="6">
    <location>
        <begin position="289"/>
        <end position="312"/>
    </location>
</feature>
<dbReference type="EMBL" id="UYSG01011582">
    <property type="protein sequence ID" value="VDL62929.1"/>
    <property type="molecule type" value="Genomic_DNA"/>
</dbReference>
<keyword evidence="2 4" id="KW-0863">Zinc-finger</keyword>
<feature type="transmembrane region" description="Helical" evidence="6">
    <location>
        <begin position="123"/>
        <end position="140"/>
    </location>
</feature>
<feature type="transmembrane region" description="Helical" evidence="6">
    <location>
        <begin position="60"/>
        <end position="79"/>
    </location>
</feature>
<evidence type="ECO:0000313" key="9">
    <source>
        <dbReference type="Proteomes" id="UP000274504"/>
    </source>
</evidence>
<dbReference type="GO" id="GO:0005783">
    <property type="term" value="C:endoplasmic reticulum"/>
    <property type="evidence" value="ECO:0007669"/>
    <property type="project" value="TreeGrafter"/>
</dbReference>
<feature type="transmembrane region" description="Helical" evidence="6">
    <location>
        <begin position="221"/>
        <end position="243"/>
    </location>
</feature>
<organism evidence="10">
    <name type="scientific">Hymenolepis diminuta</name>
    <name type="common">Rat tapeworm</name>
    <dbReference type="NCBI Taxonomy" id="6216"/>
    <lineage>
        <taxon>Eukaryota</taxon>
        <taxon>Metazoa</taxon>
        <taxon>Spiralia</taxon>
        <taxon>Lophotrochozoa</taxon>
        <taxon>Platyhelminthes</taxon>
        <taxon>Cestoda</taxon>
        <taxon>Eucestoda</taxon>
        <taxon>Cyclophyllidea</taxon>
        <taxon>Hymenolepididae</taxon>
        <taxon>Hymenolepis</taxon>
    </lineage>
</organism>
<name>A0A0R3SWZ5_HYMDI</name>
<evidence type="ECO:0000256" key="3">
    <source>
        <dbReference type="ARBA" id="ARBA00022833"/>
    </source>
</evidence>
<reference evidence="8 9" key="2">
    <citation type="submission" date="2018-11" db="EMBL/GenBank/DDBJ databases">
        <authorList>
            <consortium name="Pathogen Informatics"/>
        </authorList>
    </citation>
    <scope>NUCLEOTIDE SEQUENCE [LARGE SCALE GENOMIC DNA]</scope>
</reference>
<dbReference type="AlphaFoldDB" id="A0A0R3SWZ5"/>
<dbReference type="SMART" id="SM00184">
    <property type="entry name" value="RING"/>
    <property type="match status" value="1"/>
</dbReference>
<dbReference type="GO" id="GO:0008270">
    <property type="term" value="F:zinc ion binding"/>
    <property type="evidence" value="ECO:0007669"/>
    <property type="project" value="UniProtKB-KW"/>
</dbReference>
<feature type="domain" description="RING-type" evidence="7">
    <location>
        <begin position="352"/>
        <end position="390"/>
    </location>
</feature>
<evidence type="ECO:0000256" key="4">
    <source>
        <dbReference type="PROSITE-ProRule" id="PRU00175"/>
    </source>
</evidence>
<dbReference type="GO" id="GO:0061630">
    <property type="term" value="F:ubiquitin protein ligase activity"/>
    <property type="evidence" value="ECO:0007669"/>
    <property type="project" value="TreeGrafter"/>
</dbReference>
<keyword evidence="6" id="KW-0472">Membrane</keyword>
<feature type="transmembrane region" description="Helical" evidence="6">
    <location>
        <begin position="17"/>
        <end position="36"/>
    </location>
</feature>
<keyword evidence="6" id="KW-0812">Transmembrane</keyword>
<evidence type="ECO:0000313" key="8">
    <source>
        <dbReference type="EMBL" id="VDL62929.1"/>
    </source>
</evidence>
<protein>
    <submittedName>
        <fullName evidence="10">RING-type domain-containing protein</fullName>
    </submittedName>
</protein>
<dbReference type="InterPro" id="IPR001841">
    <property type="entry name" value="Znf_RING"/>
</dbReference>
<dbReference type="Gene3D" id="3.30.40.10">
    <property type="entry name" value="Zinc/RING finger domain, C3HC4 (zinc finger)"/>
    <property type="match status" value="1"/>
</dbReference>
<dbReference type="Gene3D" id="1.10.8.10">
    <property type="entry name" value="DNA helicase RuvA subunit, C-terminal domain"/>
    <property type="match status" value="1"/>
</dbReference>
<evidence type="ECO:0000256" key="1">
    <source>
        <dbReference type="ARBA" id="ARBA00022723"/>
    </source>
</evidence>
<dbReference type="GO" id="GO:0070936">
    <property type="term" value="P:protein K48-linked ubiquitination"/>
    <property type="evidence" value="ECO:0007669"/>
    <property type="project" value="TreeGrafter"/>
</dbReference>
<dbReference type="PANTHER" id="PTHR15067:SF5">
    <property type="entry name" value="E3 UBIQUITIN-PROTEIN LIGASE AMFR"/>
    <property type="match status" value="1"/>
</dbReference>
<evidence type="ECO:0000256" key="2">
    <source>
        <dbReference type="ARBA" id="ARBA00022771"/>
    </source>
</evidence>
<sequence length="722" mass="83315">MTSFLPSLPSHFLTSRLISYGTLTAVLSSFALWRYMQYYHNSENESKGVNTIEHIMQDNFIVVAAFNMVFCFLLCLVKAMQYFFFGTLGSTEPEFIREKLAQFVLSRAVFLIGIINATKWSSLLGWTFWFGCFCCFYGFARLARSRCENLLARQDTSKRDWLRFCIMLFTLSCGVGFNLAFGLKYSYYLSDVVPDADLFGDLTSNGSEEDISADIYQIGHVLVYMVSDSILVNALIWRILFIIGIHALDEVSWASNLSFEKSRWLYNVNLIFDIANFTLHFLNHVHMLIWTRLISLITPIICIQIFVSYGCLARRIHRHFAYMEHVKAVRNEFPLECFVSNTGGSEIEIEQCSICWEPLRSWRRLPCQHRFHEACLTTWIEQDPSCPACRRRILPQISYRQPRTRQQAFVGTLMRDLFSVFDSDPVEQITPPTAETQSPIRNIYLRLRSRGTPGYDLSIRITLGPGRRLLRHTAQVGRIEDDGQDNGIPLELQGNVTRTDGQSQEEQVIQSTTRTRFYRFDGSRYSSWLPIIDIEFSETEQHVASPGVTATFAMEQHQRQGSDQRPRLLTRFRPITHRSASQTQPFRPLTTSLRAQGEQIAAAFPDLPLNVIFHDLAITRIPEVTVENILAGRISRNIDEGAIRFEYETSNQIAQRNASQSSTQNNNSELNEQYPEPPPLEPQDIESMSPSDLLAFRRRQLLFRARNRFNAIQRRPWNRALH</sequence>
<dbReference type="Pfam" id="PF13639">
    <property type="entry name" value="zf-RING_2"/>
    <property type="match status" value="1"/>
</dbReference>
<feature type="compositionally biased region" description="Low complexity" evidence="5">
    <location>
        <begin position="655"/>
        <end position="674"/>
    </location>
</feature>
<evidence type="ECO:0000313" key="10">
    <source>
        <dbReference type="WBParaSite" id="HDID_0001023401-mRNA-1"/>
    </source>
</evidence>
<reference evidence="10" key="1">
    <citation type="submission" date="2017-02" db="UniProtKB">
        <authorList>
            <consortium name="WormBaseParasite"/>
        </authorList>
    </citation>
    <scope>IDENTIFICATION</scope>
</reference>
<evidence type="ECO:0000256" key="5">
    <source>
        <dbReference type="SAM" id="MobiDB-lite"/>
    </source>
</evidence>
<accession>A0A0R3SWZ5</accession>
<dbReference type="WBParaSite" id="HDID_0001023401-mRNA-1">
    <property type="protein sequence ID" value="HDID_0001023401-mRNA-1"/>
    <property type="gene ID" value="HDID_0001023401"/>
</dbReference>
<feature type="transmembrane region" description="Helical" evidence="6">
    <location>
        <begin position="161"/>
        <end position="181"/>
    </location>
</feature>
<dbReference type="GO" id="GO:0000151">
    <property type="term" value="C:ubiquitin ligase complex"/>
    <property type="evidence" value="ECO:0007669"/>
    <property type="project" value="TreeGrafter"/>
</dbReference>
<dbReference type="OrthoDB" id="3824970at2759"/>
<dbReference type="SUPFAM" id="SSF57850">
    <property type="entry name" value="RING/U-box"/>
    <property type="match status" value="1"/>
</dbReference>
<dbReference type="GO" id="GO:0006511">
    <property type="term" value="P:ubiquitin-dependent protein catabolic process"/>
    <property type="evidence" value="ECO:0007669"/>
    <property type="project" value="TreeGrafter"/>
</dbReference>
<dbReference type="GO" id="GO:0030968">
    <property type="term" value="P:endoplasmic reticulum unfolded protein response"/>
    <property type="evidence" value="ECO:0007669"/>
    <property type="project" value="TreeGrafter"/>
</dbReference>
<proteinExistence type="predicted"/>
<dbReference type="GO" id="GO:0005829">
    <property type="term" value="C:cytosol"/>
    <property type="evidence" value="ECO:0007669"/>
    <property type="project" value="TreeGrafter"/>
</dbReference>
<dbReference type="InterPro" id="IPR013083">
    <property type="entry name" value="Znf_RING/FYVE/PHD"/>
</dbReference>
<dbReference type="PROSITE" id="PS50089">
    <property type="entry name" value="ZF_RING_2"/>
    <property type="match status" value="1"/>
</dbReference>
<dbReference type="STRING" id="6216.A0A0R3SWZ5"/>
<feature type="region of interest" description="Disordered" evidence="5">
    <location>
        <begin position="653"/>
        <end position="687"/>
    </location>
</feature>
<gene>
    <name evidence="8" type="ORF">HDID_LOCUS10232</name>
</gene>
<keyword evidence="1" id="KW-0479">Metal-binding</keyword>